<keyword evidence="3" id="KW-1185">Reference proteome</keyword>
<organism evidence="2 3">
    <name type="scientific">Marinoscillum furvescens DSM 4134</name>
    <dbReference type="NCBI Taxonomy" id="1122208"/>
    <lineage>
        <taxon>Bacteria</taxon>
        <taxon>Pseudomonadati</taxon>
        <taxon>Bacteroidota</taxon>
        <taxon>Cytophagia</taxon>
        <taxon>Cytophagales</taxon>
        <taxon>Reichenbachiellaceae</taxon>
        <taxon>Marinoscillum</taxon>
    </lineage>
</organism>
<sequence length="138" mass="15683">MRATLFLLILLLAASEIFAGKFMFGKDETIRTIQKIDLPESDSGPLFLAYKTTTQYLLLGVYLSDDGYVLQNDEGSYIPLREEELAELQAAGVLSDPLPAYSIPFMDWVWGYSLWVFLIVFGLYQIVQNKLKSQRKTS</sequence>
<dbReference type="AlphaFoldDB" id="A0A3D9KXL0"/>
<evidence type="ECO:0000313" key="3">
    <source>
        <dbReference type="Proteomes" id="UP000256779"/>
    </source>
</evidence>
<reference evidence="2 3" key="1">
    <citation type="submission" date="2018-07" db="EMBL/GenBank/DDBJ databases">
        <title>Genomic Encyclopedia of Type Strains, Phase IV (KMG-IV): sequencing the most valuable type-strain genomes for metagenomic binning, comparative biology and taxonomic classification.</title>
        <authorList>
            <person name="Goeker M."/>
        </authorList>
    </citation>
    <scope>NUCLEOTIDE SEQUENCE [LARGE SCALE GENOMIC DNA]</scope>
    <source>
        <strain evidence="2 3">DSM 4134</strain>
    </source>
</reference>
<proteinExistence type="predicted"/>
<dbReference type="RefSeq" id="WP_115870235.1">
    <property type="nucleotide sequence ID" value="NZ_QREG01000030.1"/>
</dbReference>
<evidence type="ECO:0000313" key="2">
    <source>
        <dbReference type="EMBL" id="RED92467.1"/>
    </source>
</evidence>
<gene>
    <name evidence="2" type="ORF">C7460_13035</name>
</gene>
<keyword evidence="1" id="KW-0472">Membrane</keyword>
<name>A0A3D9KXL0_MARFU</name>
<evidence type="ECO:0000256" key="1">
    <source>
        <dbReference type="SAM" id="Phobius"/>
    </source>
</evidence>
<feature type="transmembrane region" description="Helical" evidence="1">
    <location>
        <begin position="108"/>
        <end position="127"/>
    </location>
</feature>
<dbReference type="Proteomes" id="UP000256779">
    <property type="component" value="Unassembled WGS sequence"/>
</dbReference>
<keyword evidence="1" id="KW-1133">Transmembrane helix</keyword>
<comment type="caution">
    <text evidence="2">The sequence shown here is derived from an EMBL/GenBank/DDBJ whole genome shotgun (WGS) entry which is preliminary data.</text>
</comment>
<accession>A0A3D9KXL0</accession>
<dbReference type="EMBL" id="QREG01000030">
    <property type="protein sequence ID" value="RED92467.1"/>
    <property type="molecule type" value="Genomic_DNA"/>
</dbReference>
<keyword evidence="1" id="KW-0812">Transmembrane</keyword>
<protein>
    <submittedName>
        <fullName evidence="2">Uncharacterized protein</fullName>
    </submittedName>
</protein>
<dbReference type="OrthoDB" id="6064897at2"/>